<dbReference type="EMBL" id="BGZK01000681">
    <property type="protein sequence ID" value="GBP55903.1"/>
    <property type="molecule type" value="Genomic_DNA"/>
</dbReference>
<protein>
    <submittedName>
        <fullName evidence="1">Uncharacterized protein</fullName>
    </submittedName>
</protein>
<sequence length="85" mass="9571">MENVLVCILLAIFMSAVIFNETILTLLLSVAGAGAQARWTVGTTNRNTSEHLFRGRRRLKVLHQNRAALSKKYVVSQLKDILYKV</sequence>
<dbReference type="AlphaFoldDB" id="A0A4C1WYB1"/>
<evidence type="ECO:0000313" key="2">
    <source>
        <dbReference type="Proteomes" id="UP000299102"/>
    </source>
</evidence>
<reference evidence="1 2" key="1">
    <citation type="journal article" date="2019" name="Commun. Biol.">
        <title>The bagworm genome reveals a unique fibroin gene that provides high tensile strength.</title>
        <authorList>
            <person name="Kono N."/>
            <person name="Nakamura H."/>
            <person name="Ohtoshi R."/>
            <person name="Tomita M."/>
            <person name="Numata K."/>
            <person name="Arakawa K."/>
        </authorList>
    </citation>
    <scope>NUCLEOTIDE SEQUENCE [LARGE SCALE GENOMIC DNA]</scope>
</reference>
<evidence type="ECO:0000313" key="1">
    <source>
        <dbReference type="EMBL" id="GBP55903.1"/>
    </source>
</evidence>
<gene>
    <name evidence="1" type="ORF">EVAR_43695_1</name>
</gene>
<organism evidence="1 2">
    <name type="scientific">Eumeta variegata</name>
    <name type="common">Bagworm moth</name>
    <name type="synonym">Eumeta japonica</name>
    <dbReference type="NCBI Taxonomy" id="151549"/>
    <lineage>
        <taxon>Eukaryota</taxon>
        <taxon>Metazoa</taxon>
        <taxon>Ecdysozoa</taxon>
        <taxon>Arthropoda</taxon>
        <taxon>Hexapoda</taxon>
        <taxon>Insecta</taxon>
        <taxon>Pterygota</taxon>
        <taxon>Neoptera</taxon>
        <taxon>Endopterygota</taxon>
        <taxon>Lepidoptera</taxon>
        <taxon>Glossata</taxon>
        <taxon>Ditrysia</taxon>
        <taxon>Tineoidea</taxon>
        <taxon>Psychidae</taxon>
        <taxon>Oiketicinae</taxon>
        <taxon>Eumeta</taxon>
    </lineage>
</organism>
<dbReference type="Proteomes" id="UP000299102">
    <property type="component" value="Unassembled WGS sequence"/>
</dbReference>
<accession>A0A4C1WYB1</accession>
<proteinExistence type="predicted"/>
<comment type="caution">
    <text evidence="1">The sequence shown here is derived from an EMBL/GenBank/DDBJ whole genome shotgun (WGS) entry which is preliminary data.</text>
</comment>
<name>A0A4C1WYB1_EUMVA</name>
<keyword evidence="2" id="KW-1185">Reference proteome</keyword>